<comment type="caution">
    <text evidence="2">The sequence shown here is derived from an EMBL/GenBank/DDBJ whole genome shotgun (WGS) entry which is preliminary data.</text>
</comment>
<sequence length="330" mass="35893">MNRLAASLLALLSLTAPALAACSGTALTETLTAEQRAEVDARLAETPYPQGNHWRATEGDAVVHLIGTMHLTDPRLDGPAGRLRPVIEGADLLLVEMASPEKQEFEAAMKGRPEMVVLSEGSLPDMMAEADWQALSAAMESRGLPPFVGAGMQPWLISMLMAIPPCLDPATATEDGMDVRLESFAVEAGVPVRSLEPHETAFRIFNETPMAVQLSMVRSTLVGPKVAEDLFETMMHAYFTENHAEIFVAIEVLTPEISPITEAENDEVTAMMQDRLLAERNHRWLPVILQAVEDMQGPVVAAFGAGHLSGEEGVLRLLEREGFTLERQAF</sequence>
<protein>
    <submittedName>
        <fullName evidence="2">TraB/GumN family protein</fullName>
    </submittedName>
</protein>
<dbReference type="RefSeq" id="WP_347165704.1">
    <property type="nucleotide sequence ID" value="NZ_JBDNCH010000002.1"/>
</dbReference>
<dbReference type="EMBL" id="JBDNCH010000002">
    <property type="protein sequence ID" value="MEN9060530.1"/>
    <property type="molecule type" value="Genomic_DNA"/>
</dbReference>
<dbReference type="CDD" id="cd14789">
    <property type="entry name" value="Tiki"/>
    <property type="match status" value="1"/>
</dbReference>
<keyword evidence="3" id="KW-1185">Reference proteome</keyword>
<reference evidence="2 3" key="1">
    <citation type="submission" date="2024-05" db="EMBL/GenBank/DDBJ databases">
        <title>Genome sequence of Ponticoccus litoralis KCCM 90028.</title>
        <authorList>
            <person name="Kim J.M."/>
            <person name="Lee J.K."/>
            <person name="Choi B.J."/>
            <person name="Bayburt H."/>
            <person name="Baek J.H."/>
            <person name="Jeon C.O."/>
        </authorList>
    </citation>
    <scope>NUCLEOTIDE SEQUENCE [LARGE SCALE GENOMIC DNA]</scope>
    <source>
        <strain evidence="2 3">KCCM 90028</strain>
    </source>
</reference>
<name>A0AAW9SGD9_9RHOB</name>
<evidence type="ECO:0000313" key="2">
    <source>
        <dbReference type="EMBL" id="MEN9060530.1"/>
    </source>
</evidence>
<gene>
    <name evidence="2" type="ORF">ABFB10_05285</name>
</gene>
<feature type="signal peptide" evidence="1">
    <location>
        <begin position="1"/>
        <end position="20"/>
    </location>
</feature>
<dbReference type="Proteomes" id="UP001428774">
    <property type="component" value="Unassembled WGS sequence"/>
</dbReference>
<dbReference type="PANTHER" id="PTHR40590:SF1">
    <property type="entry name" value="CYTOPLASMIC PROTEIN"/>
    <property type="match status" value="1"/>
</dbReference>
<evidence type="ECO:0000313" key="3">
    <source>
        <dbReference type="Proteomes" id="UP001428774"/>
    </source>
</evidence>
<dbReference type="PANTHER" id="PTHR40590">
    <property type="entry name" value="CYTOPLASMIC PROTEIN-RELATED"/>
    <property type="match status" value="1"/>
</dbReference>
<feature type="chain" id="PRO_5043746066" evidence="1">
    <location>
        <begin position="21"/>
        <end position="330"/>
    </location>
</feature>
<evidence type="ECO:0000256" key="1">
    <source>
        <dbReference type="SAM" id="SignalP"/>
    </source>
</evidence>
<dbReference type="Pfam" id="PF01963">
    <property type="entry name" value="TraB_PrgY_gumN"/>
    <property type="match status" value="1"/>
</dbReference>
<keyword evidence="1" id="KW-0732">Signal</keyword>
<accession>A0AAW9SGD9</accession>
<dbReference type="AlphaFoldDB" id="A0AAW9SGD9"/>
<organism evidence="2 3">
    <name type="scientific">Ponticoccus litoralis</name>
    <dbReference type="NCBI Taxonomy" id="422297"/>
    <lineage>
        <taxon>Bacteria</taxon>
        <taxon>Pseudomonadati</taxon>
        <taxon>Pseudomonadota</taxon>
        <taxon>Alphaproteobacteria</taxon>
        <taxon>Rhodobacterales</taxon>
        <taxon>Roseobacteraceae</taxon>
        <taxon>Ponticoccus</taxon>
    </lineage>
</organism>
<dbReference type="InterPro" id="IPR002816">
    <property type="entry name" value="TraB/PrgY/GumN_fam"/>
</dbReference>
<dbReference type="PROSITE" id="PS51257">
    <property type="entry name" value="PROKAR_LIPOPROTEIN"/>
    <property type="match status" value="1"/>
</dbReference>
<dbReference type="InterPro" id="IPR047111">
    <property type="entry name" value="YbaP-like"/>
</dbReference>
<proteinExistence type="predicted"/>